<comment type="caution">
    <text evidence="1">The sequence shown here is derived from an EMBL/GenBank/DDBJ whole genome shotgun (WGS) entry which is preliminary data.</text>
</comment>
<proteinExistence type="predicted"/>
<reference evidence="1" key="1">
    <citation type="journal article" date="2022" name="Int. J. Mol. Sci.">
        <title>Draft Genome of Tanacetum Coccineum: Genomic Comparison of Closely Related Tanacetum-Family Plants.</title>
        <authorList>
            <person name="Yamashiro T."/>
            <person name="Shiraishi A."/>
            <person name="Nakayama K."/>
            <person name="Satake H."/>
        </authorList>
    </citation>
    <scope>NUCLEOTIDE SEQUENCE</scope>
</reference>
<evidence type="ECO:0000313" key="2">
    <source>
        <dbReference type="Proteomes" id="UP001151760"/>
    </source>
</evidence>
<sequence>MTNSKSFKRSLKQRDLCHALMESILEDEDAIDEGVADKLKKRKQDDVDKDEGLPLDQTEVQKKLLDLKRGIIFDLGVALRMFTKCIIILKRVKDLQLGVESYQNKLNITKPETYRSDISKRTPNTAYNNPQGIIYVDKYKRNKLMRWDELYKFSNGTLTSVRSVLHDIASNLRIDYLPKRRWSNLDRQMSRIMIKAIDKLMLERRLMRSLEKFVGGIEYGEDFR</sequence>
<evidence type="ECO:0000313" key="1">
    <source>
        <dbReference type="EMBL" id="GJT43931.1"/>
    </source>
</evidence>
<organism evidence="1 2">
    <name type="scientific">Tanacetum coccineum</name>
    <dbReference type="NCBI Taxonomy" id="301880"/>
    <lineage>
        <taxon>Eukaryota</taxon>
        <taxon>Viridiplantae</taxon>
        <taxon>Streptophyta</taxon>
        <taxon>Embryophyta</taxon>
        <taxon>Tracheophyta</taxon>
        <taxon>Spermatophyta</taxon>
        <taxon>Magnoliopsida</taxon>
        <taxon>eudicotyledons</taxon>
        <taxon>Gunneridae</taxon>
        <taxon>Pentapetalae</taxon>
        <taxon>asterids</taxon>
        <taxon>campanulids</taxon>
        <taxon>Asterales</taxon>
        <taxon>Asteraceae</taxon>
        <taxon>Asteroideae</taxon>
        <taxon>Anthemideae</taxon>
        <taxon>Anthemidinae</taxon>
        <taxon>Tanacetum</taxon>
    </lineage>
</organism>
<dbReference type="Proteomes" id="UP001151760">
    <property type="component" value="Unassembled WGS sequence"/>
</dbReference>
<accession>A0ABQ5DXM4</accession>
<protein>
    <submittedName>
        <fullName evidence="1">Uncharacterized protein</fullName>
    </submittedName>
</protein>
<reference evidence="1" key="2">
    <citation type="submission" date="2022-01" db="EMBL/GenBank/DDBJ databases">
        <authorList>
            <person name="Yamashiro T."/>
            <person name="Shiraishi A."/>
            <person name="Satake H."/>
            <person name="Nakayama K."/>
        </authorList>
    </citation>
    <scope>NUCLEOTIDE SEQUENCE</scope>
</reference>
<name>A0ABQ5DXM4_9ASTR</name>
<gene>
    <name evidence="1" type="ORF">Tco_0952646</name>
</gene>
<keyword evidence="2" id="KW-1185">Reference proteome</keyword>
<dbReference type="EMBL" id="BQNB010015771">
    <property type="protein sequence ID" value="GJT43931.1"/>
    <property type="molecule type" value="Genomic_DNA"/>
</dbReference>